<dbReference type="GeneID" id="36345261"/>
<protein>
    <submittedName>
        <fullName evidence="2">Uncharacterized protein</fullName>
    </submittedName>
</protein>
<feature type="compositionally biased region" description="Low complexity" evidence="1">
    <location>
        <begin position="78"/>
        <end position="91"/>
    </location>
</feature>
<keyword evidence="3" id="KW-1185">Reference proteome</keyword>
<feature type="region of interest" description="Disordered" evidence="1">
    <location>
        <begin position="71"/>
        <end position="91"/>
    </location>
</feature>
<accession>W6U4W5</accession>
<dbReference type="Proteomes" id="UP000019149">
    <property type="component" value="Unassembled WGS sequence"/>
</dbReference>
<evidence type="ECO:0000313" key="2">
    <source>
        <dbReference type="EMBL" id="EUB55606.1"/>
    </source>
</evidence>
<evidence type="ECO:0000256" key="1">
    <source>
        <dbReference type="SAM" id="MobiDB-lite"/>
    </source>
</evidence>
<dbReference type="AlphaFoldDB" id="W6U4W5"/>
<proteinExistence type="predicted"/>
<reference evidence="2 3" key="1">
    <citation type="journal article" date="2013" name="Nat. Genet.">
        <title>The genome of the hydatid tapeworm Echinococcus granulosus.</title>
        <authorList>
            <person name="Zheng H."/>
            <person name="Zhang W."/>
            <person name="Zhang L."/>
            <person name="Zhang Z."/>
            <person name="Li J."/>
            <person name="Lu G."/>
            <person name="Zhu Y."/>
            <person name="Wang Y."/>
            <person name="Huang Y."/>
            <person name="Liu J."/>
            <person name="Kang H."/>
            <person name="Chen J."/>
            <person name="Wang L."/>
            <person name="Chen A."/>
            <person name="Yu S."/>
            <person name="Gao Z."/>
            <person name="Jin L."/>
            <person name="Gu W."/>
            <person name="Wang Z."/>
            <person name="Zhao L."/>
            <person name="Shi B."/>
            <person name="Wen H."/>
            <person name="Lin R."/>
            <person name="Jones M.K."/>
            <person name="Brejova B."/>
            <person name="Vinar T."/>
            <person name="Zhao G."/>
            <person name="McManus D.P."/>
            <person name="Chen Z."/>
            <person name="Zhou Y."/>
            <person name="Wang S."/>
        </authorList>
    </citation>
    <scope>NUCLEOTIDE SEQUENCE [LARGE SCALE GENOMIC DNA]</scope>
</reference>
<dbReference type="EMBL" id="APAU02000152">
    <property type="protein sequence ID" value="EUB55606.1"/>
    <property type="molecule type" value="Genomic_DNA"/>
</dbReference>
<evidence type="ECO:0000313" key="3">
    <source>
        <dbReference type="Proteomes" id="UP000019149"/>
    </source>
</evidence>
<organism evidence="2 3">
    <name type="scientific">Echinococcus granulosus</name>
    <name type="common">Hydatid tapeworm</name>
    <dbReference type="NCBI Taxonomy" id="6210"/>
    <lineage>
        <taxon>Eukaryota</taxon>
        <taxon>Metazoa</taxon>
        <taxon>Spiralia</taxon>
        <taxon>Lophotrochozoa</taxon>
        <taxon>Platyhelminthes</taxon>
        <taxon>Cestoda</taxon>
        <taxon>Eucestoda</taxon>
        <taxon>Cyclophyllidea</taxon>
        <taxon>Taeniidae</taxon>
        <taxon>Echinococcus</taxon>
        <taxon>Echinococcus granulosus group</taxon>
    </lineage>
</organism>
<name>W6U4W5_ECHGR</name>
<dbReference type="CTD" id="36345261"/>
<sequence>MESFATDPAVLFGLPSSNHVVHGQTAEESMNSIHRANELINQATRLKIFINAKVDEVILWCSKKKVQISASNDPKTMSFPSILPKPSKIPS</sequence>
<dbReference type="KEGG" id="egl:EGR_09546"/>
<dbReference type="RefSeq" id="XP_024346802.1">
    <property type="nucleotide sequence ID" value="XM_024498795.1"/>
</dbReference>
<comment type="caution">
    <text evidence="2">The sequence shown here is derived from an EMBL/GenBank/DDBJ whole genome shotgun (WGS) entry which is preliminary data.</text>
</comment>
<gene>
    <name evidence="2" type="ORF">EGR_09546</name>
</gene>